<evidence type="ECO:0000313" key="2">
    <source>
        <dbReference type="WBParaSite" id="PS1159_v2.g21146.t1"/>
    </source>
</evidence>
<evidence type="ECO:0000313" key="1">
    <source>
        <dbReference type="Proteomes" id="UP000887580"/>
    </source>
</evidence>
<protein>
    <submittedName>
        <fullName evidence="2">Uncharacterized protein</fullName>
    </submittedName>
</protein>
<sequence length="135" mass="15026">MKTHLFDFHRLFDLEAFEKEMKDENGKLKPIVLVTVDGGPDENPRFPKTLSSWASVFVGYNIDLFIVATHAPGQSAYNAVERRMAPLSKALTGVILPYDTYGSHLNSSHKTVDEALVLKNFTAAGEVLCEIWGEV</sequence>
<reference evidence="2" key="1">
    <citation type="submission" date="2022-11" db="UniProtKB">
        <authorList>
            <consortium name="WormBaseParasite"/>
        </authorList>
    </citation>
    <scope>IDENTIFICATION</scope>
</reference>
<dbReference type="WBParaSite" id="PS1159_v2.g21146.t1">
    <property type="protein sequence ID" value="PS1159_v2.g21146.t1"/>
    <property type="gene ID" value="PS1159_v2.g21146"/>
</dbReference>
<name>A0AC35FWU4_9BILA</name>
<proteinExistence type="predicted"/>
<accession>A0AC35FWU4</accession>
<dbReference type="Proteomes" id="UP000887580">
    <property type="component" value="Unplaced"/>
</dbReference>
<organism evidence="1 2">
    <name type="scientific">Panagrolaimus sp. PS1159</name>
    <dbReference type="NCBI Taxonomy" id="55785"/>
    <lineage>
        <taxon>Eukaryota</taxon>
        <taxon>Metazoa</taxon>
        <taxon>Ecdysozoa</taxon>
        <taxon>Nematoda</taxon>
        <taxon>Chromadorea</taxon>
        <taxon>Rhabditida</taxon>
        <taxon>Tylenchina</taxon>
        <taxon>Panagrolaimomorpha</taxon>
        <taxon>Panagrolaimoidea</taxon>
        <taxon>Panagrolaimidae</taxon>
        <taxon>Panagrolaimus</taxon>
    </lineage>
</organism>